<evidence type="ECO:0000313" key="3">
    <source>
        <dbReference type="Proteomes" id="UP001480595"/>
    </source>
</evidence>
<dbReference type="EMBL" id="JAQQWL010000003">
    <property type="protein sequence ID" value="KAK8079240.1"/>
    <property type="molecule type" value="Genomic_DNA"/>
</dbReference>
<dbReference type="InterPro" id="IPR046341">
    <property type="entry name" value="SET_dom_sf"/>
</dbReference>
<dbReference type="PROSITE" id="PS50280">
    <property type="entry name" value="SET"/>
    <property type="match status" value="1"/>
</dbReference>
<feature type="domain" description="SET" evidence="1">
    <location>
        <begin position="7"/>
        <end position="183"/>
    </location>
</feature>
<comment type="caution">
    <text evidence="2">The sequence shown here is derived from an EMBL/GenBank/DDBJ whole genome shotgun (WGS) entry which is preliminary data.</text>
</comment>
<dbReference type="GeneID" id="92087519"/>
<gene>
    <name evidence="2" type="ORF">PG994_003047</name>
</gene>
<protein>
    <recommendedName>
        <fullName evidence="1">SET domain-containing protein</fullName>
    </recommendedName>
</protein>
<dbReference type="Proteomes" id="UP001480595">
    <property type="component" value="Unassembled WGS sequence"/>
</dbReference>
<dbReference type="InterPro" id="IPR053185">
    <property type="entry name" value="SET_domain_protein"/>
</dbReference>
<dbReference type="Pfam" id="PF00856">
    <property type="entry name" value="SET"/>
    <property type="match status" value="1"/>
</dbReference>
<proteinExistence type="predicted"/>
<evidence type="ECO:0000313" key="2">
    <source>
        <dbReference type="EMBL" id="KAK8079240.1"/>
    </source>
</evidence>
<organism evidence="2 3">
    <name type="scientific">Apiospora phragmitis</name>
    <dbReference type="NCBI Taxonomy" id="2905665"/>
    <lineage>
        <taxon>Eukaryota</taxon>
        <taxon>Fungi</taxon>
        <taxon>Dikarya</taxon>
        <taxon>Ascomycota</taxon>
        <taxon>Pezizomycotina</taxon>
        <taxon>Sordariomycetes</taxon>
        <taxon>Xylariomycetidae</taxon>
        <taxon>Amphisphaeriales</taxon>
        <taxon>Apiosporaceae</taxon>
        <taxon>Apiospora</taxon>
    </lineage>
</organism>
<dbReference type="SUPFAM" id="SSF82199">
    <property type="entry name" value="SET domain"/>
    <property type="match status" value="1"/>
</dbReference>
<keyword evidence="3" id="KW-1185">Reference proteome</keyword>
<dbReference type="RefSeq" id="XP_066720311.1">
    <property type="nucleotide sequence ID" value="XM_066854456.1"/>
</dbReference>
<dbReference type="PANTHER" id="PTHR47332:SF4">
    <property type="entry name" value="SET DOMAIN-CONTAINING PROTEIN 5"/>
    <property type="match status" value="1"/>
</dbReference>
<dbReference type="PANTHER" id="PTHR47332">
    <property type="entry name" value="SET DOMAIN-CONTAINING PROTEIN 5"/>
    <property type="match status" value="1"/>
</dbReference>
<dbReference type="InterPro" id="IPR001214">
    <property type="entry name" value="SET_dom"/>
</dbReference>
<name>A0ABR1W6X0_9PEZI</name>
<accession>A0ABR1W6X0</accession>
<evidence type="ECO:0000259" key="1">
    <source>
        <dbReference type="PROSITE" id="PS50280"/>
    </source>
</evidence>
<dbReference type="CDD" id="cd20071">
    <property type="entry name" value="SET_SMYD"/>
    <property type="match status" value="1"/>
</dbReference>
<sequence length="273" mass="31065">MSGSNNPNIRLSDSCEARHLGPDRGYGVIATKDISSGRVILRDEAIIKVDAENLMSGAAQREINRRYNLLPAAQKQKYDALHCFIRDEEWAAVQEKAQRIMPDARIRADYLADYRRACTFATNSFGLATSRTQSAIFLDAARFNHACYDVQLPRKGGAEKAARWEAYAVRDIEEGEEITLNYYYRTELRAERQANLLYCWGFACTCDVCVPGPRSAQHDANLRNLNSDSSFWGKNHHVSRWFTKEDIASYVERLEERLGLSRAVGDQDLIWVT</sequence>
<dbReference type="Gene3D" id="2.170.270.10">
    <property type="entry name" value="SET domain"/>
    <property type="match status" value="1"/>
</dbReference>
<reference evidence="2 3" key="1">
    <citation type="submission" date="2023-01" db="EMBL/GenBank/DDBJ databases">
        <title>Analysis of 21 Apiospora genomes using comparative genomics revels a genus with tremendous synthesis potential of carbohydrate active enzymes and secondary metabolites.</title>
        <authorList>
            <person name="Sorensen T."/>
        </authorList>
    </citation>
    <scope>NUCLEOTIDE SEQUENCE [LARGE SCALE GENOMIC DNA]</scope>
    <source>
        <strain evidence="2 3">CBS 135458</strain>
    </source>
</reference>